<accession>A0A195EKN4</accession>
<dbReference type="AlphaFoldDB" id="A0A195EKN4"/>
<proteinExistence type="predicted"/>
<dbReference type="Proteomes" id="UP000078492">
    <property type="component" value="Unassembled WGS sequence"/>
</dbReference>
<evidence type="ECO:0000313" key="2">
    <source>
        <dbReference type="Proteomes" id="UP000078492"/>
    </source>
</evidence>
<name>A0A195EKN4_9HYME</name>
<sequence>ILGAETDIDTRRCADTTNAILINSGKLRRAVCKHTTDRNRALILIARPKCIWLHYVEIPARMRV</sequence>
<feature type="non-terminal residue" evidence="1">
    <location>
        <position position="1"/>
    </location>
</feature>
<protein>
    <submittedName>
        <fullName evidence="1">Uncharacterized protein</fullName>
    </submittedName>
</protein>
<reference evidence="1 2" key="1">
    <citation type="submission" date="2015-09" db="EMBL/GenBank/DDBJ databases">
        <title>Trachymyrmex cornetzi WGS genome.</title>
        <authorList>
            <person name="Nygaard S."/>
            <person name="Hu H."/>
            <person name="Boomsma J."/>
            <person name="Zhang G."/>
        </authorList>
    </citation>
    <scope>NUCLEOTIDE SEQUENCE [LARGE SCALE GENOMIC DNA]</scope>
    <source>
        <strain evidence="1">Tcor2-1</strain>
        <tissue evidence="1">Whole body</tissue>
    </source>
</reference>
<keyword evidence="2" id="KW-1185">Reference proteome</keyword>
<organism evidence="1 2">
    <name type="scientific">Trachymyrmex cornetzi</name>
    <dbReference type="NCBI Taxonomy" id="471704"/>
    <lineage>
        <taxon>Eukaryota</taxon>
        <taxon>Metazoa</taxon>
        <taxon>Ecdysozoa</taxon>
        <taxon>Arthropoda</taxon>
        <taxon>Hexapoda</taxon>
        <taxon>Insecta</taxon>
        <taxon>Pterygota</taxon>
        <taxon>Neoptera</taxon>
        <taxon>Endopterygota</taxon>
        <taxon>Hymenoptera</taxon>
        <taxon>Apocrita</taxon>
        <taxon>Aculeata</taxon>
        <taxon>Formicoidea</taxon>
        <taxon>Formicidae</taxon>
        <taxon>Myrmicinae</taxon>
        <taxon>Trachymyrmex</taxon>
    </lineage>
</organism>
<dbReference type="EMBL" id="KQ978782">
    <property type="protein sequence ID" value="KYN28477.1"/>
    <property type="molecule type" value="Genomic_DNA"/>
</dbReference>
<gene>
    <name evidence="1" type="ORF">ALC57_02204</name>
</gene>
<evidence type="ECO:0000313" key="1">
    <source>
        <dbReference type="EMBL" id="KYN28477.1"/>
    </source>
</evidence>